<dbReference type="Pfam" id="PF01571">
    <property type="entry name" value="GCV_T"/>
    <property type="match status" value="1"/>
</dbReference>
<evidence type="ECO:0000313" key="5">
    <source>
        <dbReference type="Proteomes" id="UP000239735"/>
    </source>
</evidence>
<proteinExistence type="predicted"/>
<dbReference type="SUPFAM" id="SSF103025">
    <property type="entry name" value="Folate-binding domain"/>
    <property type="match status" value="1"/>
</dbReference>
<dbReference type="EMBL" id="OKRB01000086">
    <property type="protein sequence ID" value="SPE21020.1"/>
    <property type="molecule type" value="Genomic_DNA"/>
</dbReference>
<dbReference type="InterPro" id="IPR006222">
    <property type="entry name" value="GCVT_N"/>
</dbReference>
<gene>
    <name evidence="4" type="ORF">SBA5_30227</name>
</gene>
<evidence type="ECO:0000256" key="2">
    <source>
        <dbReference type="PIRSR" id="PIRSR006487-1"/>
    </source>
</evidence>
<name>A0A2N9LCL0_9BACT</name>
<accession>A0A2N9LCL0</accession>
<dbReference type="GO" id="GO:0016226">
    <property type="term" value="P:iron-sulfur cluster assembly"/>
    <property type="evidence" value="ECO:0007669"/>
    <property type="project" value="TreeGrafter"/>
</dbReference>
<dbReference type="PANTHER" id="PTHR22602">
    <property type="entry name" value="TRANSFERASE CAF17, MITOCHONDRIAL-RELATED"/>
    <property type="match status" value="1"/>
</dbReference>
<dbReference type="InterPro" id="IPR045179">
    <property type="entry name" value="YgfZ/GcvT"/>
</dbReference>
<dbReference type="AlphaFoldDB" id="A0A2N9LCL0"/>
<dbReference type="PANTHER" id="PTHR22602:SF0">
    <property type="entry name" value="TRANSFERASE CAF17, MITOCHONDRIAL-RELATED"/>
    <property type="match status" value="1"/>
</dbReference>
<dbReference type="Proteomes" id="UP000239735">
    <property type="component" value="Unassembled WGS sequence"/>
</dbReference>
<feature type="binding site" evidence="2">
    <location>
        <position position="239"/>
    </location>
    <ligand>
        <name>substrate</name>
    </ligand>
</feature>
<feature type="domain" description="GCVT N-terminal" evidence="3">
    <location>
        <begin position="44"/>
        <end position="116"/>
    </location>
</feature>
<organism evidence="4 5">
    <name type="scientific">Candidatus Sulfuritelmatomonas gaucii</name>
    <dbReference type="NCBI Taxonomy" id="2043161"/>
    <lineage>
        <taxon>Bacteria</taxon>
        <taxon>Pseudomonadati</taxon>
        <taxon>Acidobacteriota</taxon>
        <taxon>Terriglobia</taxon>
        <taxon>Terriglobales</taxon>
        <taxon>Acidobacteriaceae</taxon>
        <taxon>Candidatus Sulfuritelmatomonas</taxon>
    </lineage>
</organism>
<dbReference type="Gene3D" id="3.30.1360.120">
    <property type="entry name" value="Probable tRNA modification gtpase trme, domain 1"/>
    <property type="match status" value="1"/>
</dbReference>
<dbReference type="InterPro" id="IPR017703">
    <property type="entry name" value="YgfZ/GCV_T_CS"/>
</dbReference>
<evidence type="ECO:0000259" key="3">
    <source>
        <dbReference type="Pfam" id="PF01571"/>
    </source>
</evidence>
<dbReference type="NCBIfam" id="TIGR03317">
    <property type="entry name" value="ygfZ_signature"/>
    <property type="match status" value="1"/>
</dbReference>
<reference evidence="5" key="1">
    <citation type="submission" date="2018-02" db="EMBL/GenBank/DDBJ databases">
        <authorList>
            <person name="Hausmann B."/>
        </authorList>
    </citation>
    <scope>NUCLEOTIDE SEQUENCE [LARGE SCALE GENOMIC DNA]</scope>
    <source>
        <strain evidence="5">Peat soil MAG SbA5</strain>
    </source>
</reference>
<keyword evidence="1" id="KW-0809">Transit peptide</keyword>
<dbReference type="InterPro" id="IPR027266">
    <property type="entry name" value="TrmE/GcvT-like"/>
</dbReference>
<sequence>MAQSDLATNLQPSALATMLESSRPPHGLGVYRGVLTPQELDAPDVEIAALAAGAAIHDLGWMRRVAVRGGDRFRWLSGMVTNTVNDLFPNTGAWNFVLNAQGRIQGDLTVWRLGEEMSPQRRSSVGAEAESEDRLRGTPFAGESGLELEIAADQTDKLLAHLNRFIIMDDVELVPLGEEQVGETGSETAVGLTGPLAGEVLERVGLPVVGIPMAGTSIEWNGWDLRILRVHGTLVPHYEFWLPSAGLAKLWSCLRTAGATPVGSISLEAFRIAEGIPAYGIDMTERELPQETAQMRALHFAKGCYLGQEIVERIRSRGNVHRHLRPMELTGPVPASGAELALEDRTVAGQITSAAELQLKNGRRAFALAMIRSDAEERSQTFRYSAGKTTGAASILAAPPKLGK</sequence>
<protein>
    <submittedName>
        <fullName evidence="4">Putative Folate-binding protein YgfZ</fullName>
    </submittedName>
</protein>
<dbReference type="PIRSF" id="PIRSF006487">
    <property type="entry name" value="GcvT"/>
    <property type="match status" value="1"/>
</dbReference>
<evidence type="ECO:0000313" key="4">
    <source>
        <dbReference type="EMBL" id="SPE21020.1"/>
    </source>
</evidence>
<dbReference type="OrthoDB" id="9796287at2"/>
<evidence type="ECO:0000256" key="1">
    <source>
        <dbReference type="ARBA" id="ARBA00022946"/>
    </source>
</evidence>